<evidence type="ECO:0000256" key="1">
    <source>
        <dbReference type="ARBA" id="ARBA00023172"/>
    </source>
</evidence>
<feature type="domain" description="Tyr recombinase" evidence="2">
    <location>
        <begin position="1"/>
        <end position="151"/>
    </location>
</feature>
<dbReference type="PROSITE" id="PS51898">
    <property type="entry name" value="TYR_RECOMBINASE"/>
    <property type="match status" value="1"/>
</dbReference>
<reference evidence="4" key="1">
    <citation type="journal article" date="2019" name="Int. J. Syst. Evol. Microbiol.">
        <title>The Global Catalogue of Microorganisms (GCM) 10K type strain sequencing project: providing services to taxonomists for standard genome sequencing and annotation.</title>
        <authorList>
            <consortium name="The Broad Institute Genomics Platform"/>
            <consortium name="The Broad Institute Genome Sequencing Center for Infectious Disease"/>
            <person name="Wu L."/>
            <person name="Ma J."/>
        </authorList>
    </citation>
    <scope>NUCLEOTIDE SEQUENCE [LARGE SCALE GENOMIC DNA]</scope>
    <source>
        <strain evidence="4">TBRC 1276</strain>
    </source>
</reference>
<dbReference type="SUPFAM" id="SSF56349">
    <property type="entry name" value="DNA breaking-rejoining enzymes"/>
    <property type="match status" value="1"/>
</dbReference>
<keyword evidence="1" id="KW-0233">DNA recombination</keyword>
<keyword evidence="4" id="KW-1185">Reference proteome</keyword>
<gene>
    <name evidence="3" type="ORF">ACFOY2_14510</name>
</gene>
<dbReference type="InterPro" id="IPR011010">
    <property type="entry name" value="DNA_brk_join_enz"/>
</dbReference>
<dbReference type="Gene3D" id="1.10.443.10">
    <property type="entry name" value="Intergrase catalytic core"/>
    <property type="match status" value="1"/>
</dbReference>
<accession>A0ABV8G6I9</accession>
<dbReference type="InterPro" id="IPR002104">
    <property type="entry name" value="Integrase_catalytic"/>
</dbReference>
<dbReference type="Pfam" id="PF00589">
    <property type="entry name" value="Phage_integrase"/>
    <property type="match status" value="1"/>
</dbReference>
<dbReference type="EMBL" id="JBHSBI010000006">
    <property type="protein sequence ID" value="MFC4008439.1"/>
    <property type="molecule type" value="Genomic_DNA"/>
</dbReference>
<protein>
    <submittedName>
        <fullName evidence="3">Tyrosine-type recombinase/integrase</fullName>
    </submittedName>
</protein>
<dbReference type="RefSeq" id="WP_379528503.1">
    <property type="nucleotide sequence ID" value="NZ_JBHSBI010000006.1"/>
</dbReference>
<dbReference type="InterPro" id="IPR013762">
    <property type="entry name" value="Integrase-like_cat_sf"/>
</dbReference>
<evidence type="ECO:0000259" key="2">
    <source>
        <dbReference type="PROSITE" id="PS51898"/>
    </source>
</evidence>
<name>A0ABV8G6I9_9ACTN</name>
<sequence>MKAAPYSGRDWTDTGQAREERALKHRAAGHTRTVPIPPPLVRILRAHLADFNKGPQGRLFYGVKADDLPFITYRRAWKAARKKALTEKEFASPLAARPYDLRHACVSTWLNAGVPAPQVAEWAGHSVDVLLRIYARCIIGQDADAKRRIVDALAE</sequence>
<evidence type="ECO:0000313" key="3">
    <source>
        <dbReference type="EMBL" id="MFC4008439.1"/>
    </source>
</evidence>
<organism evidence="3 4">
    <name type="scientific">Nonomuraea purpurea</name>
    <dbReference type="NCBI Taxonomy" id="1849276"/>
    <lineage>
        <taxon>Bacteria</taxon>
        <taxon>Bacillati</taxon>
        <taxon>Actinomycetota</taxon>
        <taxon>Actinomycetes</taxon>
        <taxon>Streptosporangiales</taxon>
        <taxon>Streptosporangiaceae</taxon>
        <taxon>Nonomuraea</taxon>
    </lineage>
</organism>
<proteinExistence type="predicted"/>
<evidence type="ECO:0000313" key="4">
    <source>
        <dbReference type="Proteomes" id="UP001595851"/>
    </source>
</evidence>
<dbReference type="Proteomes" id="UP001595851">
    <property type="component" value="Unassembled WGS sequence"/>
</dbReference>
<comment type="caution">
    <text evidence="3">The sequence shown here is derived from an EMBL/GenBank/DDBJ whole genome shotgun (WGS) entry which is preliminary data.</text>
</comment>